<evidence type="ECO:0000313" key="10">
    <source>
        <dbReference type="Proteomes" id="UP000838763"/>
    </source>
</evidence>
<reference evidence="9" key="1">
    <citation type="submission" date="2022-11" db="EMBL/GenBank/DDBJ databases">
        <authorList>
            <person name="Scott C."/>
            <person name="Bruce N."/>
        </authorList>
    </citation>
    <scope>NUCLEOTIDE SEQUENCE</scope>
</reference>
<accession>A0A9P1H4V3</accession>
<keyword evidence="4 7" id="KW-1133">Transmembrane helix</keyword>
<gene>
    <name evidence="9" type="ORF">PPNO1_LOCUS5702</name>
</gene>
<protein>
    <recommendedName>
        <fullName evidence="8">Major facilitator superfamily (MFS) profile domain-containing protein</fullName>
    </recommendedName>
</protein>
<name>A0A9P1H4V3_9PEZI</name>
<evidence type="ECO:0000256" key="3">
    <source>
        <dbReference type="ARBA" id="ARBA00022692"/>
    </source>
</evidence>
<feature type="region of interest" description="Disordered" evidence="6">
    <location>
        <begin position="1"/>
        <end position="20"/>
    </location>
</feature>
<dbReference type="InterPro" id="IPR005829">
    <property type="entry name" value="Sugar_transporter_CS"/>
</dbReference>
<dbReference type="PANTHER" id="PTHR48022">
    <property type="entry name" value="PLASTIDIC GLUCOSE TRANSPORTER 4"/>
    <property type="match status" value="1"/>
</dbReference>
<feature type="transmembrane region" description="Helical" evidence="7">
    <location>
        <begin position="789"/>
        <end position="808"/>
    </location>
</feature>
<dbReference type="PROSITE" id="PS00216">
    <property type="entry name" value="SUGAR_TRANSPORT_1"/>
    <property type="match status" value="1"/>
</dbReference>
<evidence type="ECO:0000256" key="4">
    <source>
        <dbReference type="ARBA" id="ARBA00022989"/>
    </source>
</evidence>
<dbReference type="PANTHER" id="PTHR48022:SF3">
    <property type="entry name" value="HEXOSE TRANSPORTER PROTEIN (AFU_ORTHOLOGUE AFUA_8G04480)-RELATED"/>
    <property type="match status" value="1"/>
</dbReference>
<sequence length="836" mass="93794">MLPRSPDSTSTMDQPLMGHKDQRVSHAAFSATMVWATTDIQPYRPFDPASILILDRLNQVLARLDDISERPLATTLREADPQIPPHCNPSPVSAAPHRALDDYDQLHIPSSCTSPDAVLQWPIFEGRYPPNYLIDSTFASEARDSDVDTEEPLANSWKSPHTGSTARRWQEQRLYWSCYKSECELRTEMDIPDSLLADFRYPDLYPSPPNAPEHEVADTGHIAADVFAGPWNPRRPDTINHQHERTAAWTISAIPTMVKMATEFEMHLNTWFEQLPGPIQFDWDIRPRDELGYMVYGRALEIRLAIYRPFLYLAIHEPTNHASMASILPLVEKAILDNFRGLSSLLIRHRHHGTWYGIRGLTAAAICILGAALSQRVPLPSDWERSVRQGIISLQYWEHELPEVARIVAVLEELIARVRRALELTYLLYDRPTIPARPKDISARYGEELSRVLPQDGIPWYKKKNLLFLNYCALSIALLAAANGFDGSMMNGLMALPQWNSFMDHPKGAWLGFINAIQALSSTLAYPLVAYSANRWGRKPGLYVGYVFLVLGALLQALTPNIPGFVVSRFFLGQPSAWWGGLAPLLITELAYPTHRAFLTALYNCGCLARRSPDARITALPYIQGKRQQARDIMTRLHANGDESSPLVDFEMRRSKRLLLRMPRSHRARHGGPVQYKGNRHRALISITLGVFAQWNGVGVVSYYLALVLTTVGITSVTDQTLISGFLQIWNLILAVGAAACVDRLGRRPLFLTSSVGMLISFILISGLSGGFATSGSSKVGIAVVPFLYIYYGFYDIAFTPLIVSYPAEIWPYFLRARGSHLSSSRPMRPSSSTFL</sequence>
<evidence type="ECO:0000259" key="8">
    <source>
        <dbReference type="PROSITE" id="PS50850"/>
    </source>
</evidence>
<dbReference type="GO" id="GO:0005351">
    <property type="term" value="F:carbohydrate:proton symporter activity"/>
    <property type="evidence" value="ECO:0007669"/>
    <property type="project" value="TreeGrafter"/>
</dbReference>
<feature type="transmembrane region" description="Helical" evidence="7">
    <location>
        <begin position="725"/>
        <end position="742"/>
    </location>
</feature>
<feature type="transmembrane region" description="Helical" evidence="7">
    <location>
        <begin position="541"/>
        <end position="559"/>
    </location>
</feature>
<feature type="transmembrane region" description="Helical" evidence="7">
    <location>
        <begin position="353"/>
        <end position="373"/>
    </location>
</feature>
<feature type="transmembrane region" description="Helical" evidence="7">
    <location>
        <begin position="466"/>
        <end position="485"/>
    </location>
</feature>
<dbReference type="InterPro" id="IPR050360">
    <property type="entry name" value="MFS_Sugar_Transporters"/>
</dbReference>
<dbReference type="PROSITE" id="PS50850">
    <property type="entry name" value="MFS"/>
    <property type="match status" value="1"/>
</dbReference>
<feature type="transmembrane region" description="Helical" evidence="7">
    <location>
        <begin position="683"/>
        <end position="705"/>
    </location>
</feature>
<comment type="similarity">
    <text evidence="2">Belongs to the major facilitator superfamily. Sugar transporter (TC 2.A.1.1) family.</text>
</comment>
<feature type="compositionally biased region" description="Polar residues" evidence="6">
    <location>
        <begin position="1"/>
        <end position="13"/>
    </location>
</feature>
<dbReference type="CDD" id="cd12148">
    <property type="entry name" value="fungal_TF_MHR"/>
    <property type="match status" value="1"/>
</dbReference>
<evidence type="ECO:0000256" key="1">
    <source>
        <dbReference type="ARBA" id="ARBA00004141"/>
    </source>
</evidence>
<evidence type="ECO:0000256" key="5">
    <source>
        <dbReference type="ARBA" id="ARBA00023136"/>
    </source>
</evidence>
<dbReference type="Proteomes" id="UP000838763">
    <property type="component" value="Unassembled WGS sequence"/>
</dbReference>
<evidence type="ECO:0000256" key="6">
    <source>
        <dbReference type="SAM" id="MobiDB-lite"/>
    </source>
</evidence>
<evidence type="ECO:0000313" key="9">
    <source>
        <dbReference type="EMBL" id="CAI4216032.1"/>
    </source>
</evidence>
<dbReference type="InterPro" id="IPR036259">
    <property type="entry name" value="MFS_trans_sf"/>
</dbReference>
<dbReference type="OrthoDB" id="6133115at2759"/>
<keyword evidence="5 7" id="KW-0472">Membrane</keyword>
<comment type="caution">
    <text evidence="9">The sequence shown here is derived from an EMBL/GenBank/DDBJ whole genome shotgun (WGS) entry which is preliminary data.</text>
</comment>
<evidence type="ECO:0000256" key="7">
    <source>
        <dbReference type="SAM" id="Phobius"/>
    </source>
</evidence>
<dbReference type="SUPFAM" id="SSF103473">
    <property type="entry name" value="MFS general substrate transporter"/>
    <property type="match status" value="1"/>
</dbReference>
<dbReference type="EMBL" id="CALLCH030000015">
    <property type="protein sequence ID" value="CAI4216032.1"/>
    <property type="molecule type" value="Genomic_DNA"/>
</dbReference>
<keyword evidence="3 7" id="KW-0812">Transmembrane</keyword>
<feature type="domain" description="Major facilitator superfamily (MFS) profile" evidence="8">
    <location>
        <begin position="472"/>
        <end position="836"/>
    </location>
</feature>
<dbReference type="Gene3D" id="1.20.1250.20">
    <property type="entry name" value="MFS general substrate transporter like domains"/>
    <property type="match status" value="2"/>
</dbReference>
<dbReference type="Pfam" id="PF00083">
    <property type="entry name" value="Sugar_tr"/>
    <property type="match status" value="2"/>
</dbReference>
<dbReference type="AlphaFoldDB" id="A0A9P1H4V3"/>
<dbReference type="InterPro" id="IPR005828">
    <property type="entry name" value="MFS_sugar_transport-like"/>
</dbReference>
<dbReference type="GO" id="GO:0016020">
    <property type="term" value="C:membrane"/>
    <property type="evidence" value="ECO:0007669"/>
    <property type="project" value="UniProtKB-SubCell"/>
</dbReference>
<feature type="transmembrane region" description="Helical" evidence="7">
    <location>
        <begin position="571"/>
        <end position="592"/>
    </location>
</feature>
<organism evidence="9 10">
    <name type="scientific">Parascedosporium putredinis</name>
    <dbReference type="NCBI Taxonomy" id="1442378"/>
    <lineage>
        <taxon>Eukaryota</taxon>
        <taxon>Fungi</taxon>
        <taxon>Dikarya</taxon>
        <taxon>Ascomycota</taxon>
        <taxon>Pezizomycotina</taxon>
        <taxon>Sordariomycetes</taxon>
        <taxon>Hypocreomycetidae</taxon>
        <taxon>Microascales</taxon>
        <taxon>Microascaceae</taxon>
        <taxon>Parascedosporium</taxon>
    </lineage>
</organism>
<feature type="transmembrane region" description="Helical" evidence="7">
    <location>
        <begin position="509"/>
        <end position="529"/>
    </location>
</feature>
<feature type="region of interest" description="Disordered" evidence="6">
    <location>
        <begin position="143"/>
        <end position="163"/>
    </location>
</feature>
<keyword evidence="10" id="KW-1185">Reference proteome</keyword>
<proteinExistence type="inferred from homology"/>
<evidence type="ECO:0000256" key="2">
    <source>
        <dbReference type="ARBA" id="ARBA00010992"/>
    </source>
</evidence>
<dbReference type="InterPro" id="IPR020846">
    <property type="entry name" value="MFS_dom"/>
</dbReference>
<comment type="subcellular location">
    <subcellularLocation>
        <location evidence="1">Membrane</location>
        <topology evidence="1">Multi-pass membrane protein</topology>
    </subcellularLocation>
</comment>
<feature type="transmembrane region" description="Helical" evidence="7">
    <location>
        <begin position="749"/>
        <end position="769"/>
    </location>
</feature>